<keyword evidence="2" id="KW-1185">Reference proteome</keyword>
<dbReference type="SUPFAM" id="SSF82171">
    <property type="entry name" value="DPP6 N-terminal domain-like"/>
    <property type="match status" value="1"/>
</dbReference>
<proteinExistence type="predicted"/>
<evidence type="ECO:0008006" key="3">
    <source>
        <dbReference type="Google" id="ProtNLM"/>
    </source>
</evidence>
<dbReference type="EMBL" id="SWBO01000005">
    <property type="protein sequence ID" value="TKB99941.1"/>
    <property type="molecule type" value="Genomic_DNA"/>
</dbReference>
<dbReference type="Gene3D" id="2.120.10.30">
    <property type="entry name" value="TolB, C-terminal domain"/>
    <property type="match status" value="1"/>
</dbReference>
<dbReference type="PANTHER" id="PTHR36842:SF1">
    <property type="entry name" value="PROTEIN TOLB"/>
    <property type="match status" value="1"/>
</dbReference>
<organism evidence="1 2">
    <name type="scientific">Pedobacter cryotolerans</name>
    <dbReference type="NCBI Taxonomy" id="2571270"/>
    <lineage>
        <taxon>Bacteria</taxon>
        <taxon>Pseudomonadati</taxon>
        <taxon>Bacteroidota</taxon>
        <taxon>Sphingobacteriia</taxon>
        <taxon>Sphingobacteriales</taxon>
        <taxon>Sphingobacteriaceae</taxon>
        <taxon>Pedobacter</taxon>
    </lineage>
</organism>
<accession>A0A4U1C6I5</accession>
<dbReference type="PANTHER" id="PTHR36842">
    <property type="entry name" value="PROTEIN TOLB HOMOLOG"/>
    <property type="match status" value="1"/>
</dbReference>
<comment type="caution">
    <text evidence="1">The sequence shown here is derived from an EMBL/GenBank/DDBJ whole genome shotgun (WGS) entry which is preliminary data.</text>
</comment>
<dbReference type="AlphaFoldDB" id="A0A4U1C6I5"/>
<name>A0A4U1C6I5_9SPHI</name>
<dbReference type="OrthoDB" id="9799878at2"/>
<reference evidence="1 2" key="1">
    <citation type="submission" date="2019-04" db="EMBL/GenBank/DDBJ databases">
        <title>Pedobacter sp. AR-2-6 sp. nov., isolated from Arctic soil.</title>
        <authorList>
            <person name="Dahal R.H."/>
            <person name="Kim D.-U."/>
        </authorList>
    </citation>
    <scope>NUCLEOTIDE SEQUENCE [LARGE SCALE GENOMIC DNA]</scope>
    <source>
        <strain evidence="1 2">AR-2-6</strain>
    </source>
</reference>
<sequence>MKLNYLYINLKISTLTLIILTFISLSSFSQIFDSEQNPLSVKWRQIQTNGFKIIYPIELENEAQRMANTIAKIYPSVANSLSLQKTAIPIVLQNRGTVANGFVQLAPKNSQFYTTPPQQFDSQDWLNNLAVHELRHVAQFDKITGVKSKPFPEEIYFAYLGAAVPLWFFEGDAVSIETSLTNAGRGRQPSWIMPFRTSLLNGKNFSYSKNYFGSNKDITAGYYQLGYLMVSNLRKEFGKGIADSLLSDIKKRPLRLYPFSNSLKKFAGNNTKKYYEKTIAELKQQWQKQAEKTTSENYVSLNRTAKFASNYFLPTEIKKGQILTLKQTKSETPGFVLINADKSEEKLFKIAYQEQPWLSYANGTLVWDEIRVDPRYKQRSYSVICTYNFASKQKKQLTFKSRLFSPSISADGKKIVAVQIDLSNQSNLVVVNPQNGEILETIPNTENSILQTPALNSDGSKITYISVSEKGKSLWLTENGVNKKIFPETNQQLSRPIFLKDKIAFNAHLSGVDNIYEVDIENKKIIALTAAKFGSFNPSLSFDGSSILFNNFQLTGYDIAQTEILPQTITKNQFVYFGEEAERQENTGNVFDNIPTEKFEAKKYRPLANSFNFHSISPTIDDNDRFGLQLKSNDLLNTFDFFTGINYHSDLRRVEYNAGFSYKSLYPIFTAVLRNRPRIGFYRQNDVVNEANWRENFIDLKASLPLSINAYNHSYSFLAEVGTSYTQRYFEAKEAALFRKNINFPMSYGIGFSHSVRTAERDVAPRWAQSIRFSYYNQPFDQNLTGDLLAFESLFYFPGIARNHSFTTSYNFQESSGSLSLNNEINTVFGYGQISAKSVLKNTLLFNYRFPIAFPDAEIGSLAYIRNFRGGLFSHYENIGSETNLTQPKTFGLELRSSVNLLRYQPVVDLGARLVFVNKIYNQNPILEFTFNYSF</sequence>
<dbReference type="RefSeq" id="WP_136877105.1">
    <property type="nucleotide sequence ID" value="NZ_SWBO01000005.1"/>
</dbReference>
<dbReference type="Proteomes" id="UP000310477">
    <property type="component" value="Unassembled WGS sequence"/>
</dbReference>
<dbReference type="InterPro" id="IPR011042">
    <property type="entry name" value="6-blade_b-propeller_TolB-like"/>
</dbReference>
<evidence type="ECO:0000313" key="2">
    <source>
        <dbReference type="Proteomes" id="UP000310477"/>
    </source>
</evidence>
<evidence type="ECO:0000313" key="1">
    <source>
        <dbReference type="EMBL" id="TKB99941.1"/>
    </source>
</evidence>
<protein>
    <recommendedName>
        <fullName evidence="3">WD40 repeat protein</fullName>
    </recommendedName>
</protein>
<gene>
    <name evidence="1" type="ORF">FA045_10890</name>
</gene>